<dbReference type="PANTHER" id="PTHR36437">
    <property type="entry name" value="GLYOXALASE/BLEOMYCIN RESISTANCE PROTEIN/DIOXYGENASE"/>
    <property type="match status" value="1"/>
</dbReference>
<dbReference type="AlphaFoldDB" id="A0A075MSI3"/>
<evidence type="ECO:0000259" key="1">
    <source>
        <dbReference type="PROSITE" id="PS51819"/>
    </source>
</evidence>
<sequence length="131" mass="14653">MNFKFTMEIIRQLKMLSVPVTNMVNAKKFYVDALGLKMINDFRQDDSHWWVSLILPEGGVTITLATHHENMKPGTMKVYFATSDVAAAHKELSNKGVKVGEVKDDLFGPGSGVKWFNLEDPDGNQVLLVQA</sequence>
<dbReference type="Proteomes" id="UP000028194">
    <property type="component" value="Chromosome"/>
</dbReference>
<dbReference type="PANTHER" id="PTHR36437:SF2">
    <property type="entry name" value="GLYOXALASE_BLEOMYCIN RESISTANCE PROTEIN_DIOXYGENASE"/>
    <property type="match status" value="1"/>
</dbReference>
<dbReference type="PROSITE" id="PS51819">
    <property type="entry name" value="VOC"/>
    <property type="match status" value="1"/>
</dbReference>
<gene>
    <name evidence="2" type="ORF">NTE_02028</name>
</gene>
<dbReference type="Gene3D" id="3.10.180.10">
    <property type="entry name" value="2,3-Dihydroxybiphenyl 1,2-Dioxygenase, domain 1"/>
    <property type="match status" value="1"/>
</dbReference>
<dbReference type="InterPro" id="IPR029068">
    <property type="entry name" value="Glyas_Bleomycin-R_OHBP_Dase"/>
</dbReference>
<protein>
    <submittedName>
        <fullName evidence="2">Lactoylglutathione lyase-like lyase</fullName>
    </submittedName>
</protein>
<organism evidence="2 3">
    <name type="scientific">Candidatus Nitrososphaera evergladensis SR1</name>
    <dbReference type="NCBI Taxonomy" id="1459636"/>
    <lineage>
        <taxon>Archaea</taxon>
        <taxon>Nitrososphaerota</taxon>
        <taxon>Nitrososphaeria</taxon>
        <taxon>Nitrososphaerales</taxon>
        <taxon>Nitrososphaeraceae</taxon>
        <taxon>Nitrososphaera</taxon>
    </lineage>
</organism>
<dbReference type="STRING" id="1459636.NTE_02028"/>
<dbReference type="SUPFAM" id="SSF54593">
    <property type="entry name" value="Glyoxalase/Bleomycin resistance protein/Dihydroxybiphenyl dioxygenase"/>
    <property type="match status" value="1"/>
</dbReference>
<dbReference type="KEGG" id="nev:NTE_02028"/>
<reference evidence="2 3" key="1">
    <citation type="journal article" date="2014" name="PLoS ONE">
        <title>Genome Sequence of Candidatus Nitrososphaera evergladensis from Group I.1b Enriched from Everglades Soil Reveals Novel Genomic Features of the Ammonia-Oxidizing Archaea.</title>
        <authorList>
            <person name="Zhalnina K.V."/>
            <person name="Dias R."/>
            <person name="Leonard M.T."/>
            <person name="Dorr de Quadros P."/>
            <person name="Camargo F.A."/>
            <person name="Drew J.C."/>
            <person name="Farmerie W.G."/>
            <person name="Daroub S.H."/>
            <person name="Triplett E.W."/>
        </authorList>
    </citation>
    <scope>NUCLEOTIDE SEQUENCE [LARGE SCALE GENOMIC DNA]</scope>
    <source>
        <strain evidence="2 3">SR1</strain>
    </source>
</reference>
<dbReference type="Pfam" id="PF00903">
    <property type="entry name" value="Glyoxalase"/>
    <property type="match status" value="1"/>
</dbReference>
<dbReference type="EMBL" id="CP007174">
    <property type="protein sequence ID" value="AIF84085.1"/>
    <property type="molecule type" value="Genomic_DNA"/>
</dbReference>
<accession>A0A075MSI3</accession>
<proteinExistence type="predicted"/>
<name>A0A075MSI3_9ARCH</name>
<keyword evidence="3" id="KW-1185">Reference proteome</keyword>
<keyword evidence="2" id="KW-0456">Lyase</keyword>
<dbReference type="GO" id="GO:0016829">
    <property type="term" value="F:lyase activity"/>
    <property type="evidence" value="ECO:0007669"/>
    <property type="project" value="UniProtKB-KW"/>
</dbReference>
<dbReference type="InterPro" id="IPR004360">
    <property type="entry name" value="Glyas_Fos-R_dOase_dom"/>
</dbReference>
<dbReference type="InterPro" id="IPR037523">
    <property type="entry name" value="VOC_core"/>
</dbReference>
<dbReference type="HOGENOM" id="CLU_046006_10_4_2"/>
<evidence type="ECO:0000313" key="2">
    <source>
        <dbReference type="EMBL" id="AIF84085.1"/>
    </source>
</evidence>
<feature type="domain" description="VOC" evidence="1">
    <location>
        <begin position="12"/>
        <end position="131"/>
    </location>
</feature>
<evidence type="ECO:0000313" key="3">
    <source>
        <dbReference type="Proteomes" id="UP000028194"/>
    </source>
</evidence>